<evidence type="ECO:0000313" key="1">
    <source>
        <dbReference type="EMBL" id="KPL55549.1"/>
    </source>
</evidence>
<accession>A0A0P6WL85</accession>
<organism evidence="1 2">
    <name type="scientific">Prosthecodimorpha hirschii</name>
    <dbReference type="NCBI Taxonomy" id="665126"/>
    <lineage>
        <taxon>Bacteria</taxon>
        <taxon>Pseudomonadati</taxon>
        <taxon>Pseudomonadota</taxon>
        <taxon>Alphaproteobacteria</taxon>
        <taxon>Hyphomicrobiales</taxon>
        <taxon>Ancalomicrobiaceae</taxon>
        <taxon>Prosthecodimorpha</taxon>
    </lineage>
</organism>
<gene>
    <name evidence="1" type="ORF">ABB55_27685</name>
</gene>
<comment type="caution">
    <text evidence="1">The sequence shown here is derived from an EMBL/GenBank/DDBJ whole genome shotgun (WGS) entry which is preliminary data.</text>
</comment>
<keyword evidence="2" id="KW-1185">Reference proteome</keyword>
<dbReference type="AlphaFoldDB" id="A0A0P6WL85"/>
<dbReference type="EMBL" id="LJYW01000001">
    <property type="protein sequence ID" value="KPL55549.1"/>
    <property type="molecule type" value="Genomic_DNA"/>
</dbReference>
<reference evidence="1 2" key="1">
    <citation type="submission" date="2015-09" db="EMBL/GenBank/DDBJ databases">
        <authorList>
            <person name="Jackson K.R."/>
            <person name="Lunt B.L."/>
            <person name="Fisher J.N.B."/>
            <person name="Gardner A.V."/>
            <person name="Bailey M.E."/>
            <person name="Deus L.M."/>
            <person name="Earl A.S."/>
            <person name="Gibby P.D."/>
            <person name="Hartmann K.A."/>
            <person name="Liu J.E."/>
            <person name="Manci A.M."/>
            <person name="Nielsen D.A."/>
            <person name="Solomon M.B."/>
            <person name="Breakwell D.P."/>
            <person name="Burnett S.H."/>
            <person name="Grose J.H."/>
        </authorList>
    </citation>
    <scope>NUCLEOTIDE SEQUENCE [LARGE SCALE GENOMIC DNA]</scope>
    <source>
        <strain evidence="1 2">16</strain>
    </source>
</reference>
<proteinExistence type="predicted"/>
<name>A0A0P6WL85_9HYPH</name>
<sequence>MSIFTTHIVTLGDRFAEATGRSRATVSTLVLNDGKRLEALANGKDIGGRRYEAAMAWFAAHWPAGAEWPAGVPRPAPQASEPEAAA</sequence>
<reference evidence="1 2" key="2">
    <citation type="submission" date="2015-10" db="EMBL/GenBank/DDBJ databases">
        <title>Draft Genome Sequence of Prosthecomicrobium hirschii ATCC 27832.</title>
        <authorList>
            <person name="Daniel J."/>
            <person name="Givan S.A."/>
            <person name="Brun Y.V."/>
            <person name="Brown P.J."/>
        </authorList>
    </citation>
    <scope>NUCLEOTIDE SEQUENCE [LARGE SCALE GENOMIC DNA]</scope>
    <source>
        <strain evidence="1 2">16</strain>
    </source>
</reference>
<dbReference type="Proteomes" id="UP000048984">
    <property type="component" value="Unassembled WGS sequence"/>
</dbReference>
<protein>
    <submittedName>
        <fullName evidence="1">Uncharacterized protein</fullName>
    </submittedName>
</protein>
<dbReference type="STRING" id="665126.ABB55_27685"/>
<dbReference type="RefSeq" id="WP_054361717.1">
    <property type="nucleotide sequence ID" value="NZ_JAPCYQ010000001.1"/>
</dbReference>
<evidence type="ECO:0000313" key="2">
    <source>
        <dbReference type="Proteomes" id="UP000048984"/>
    </source>
</evidence>